<dbReference type="Gene3D" id="4.10.280.10">
    <property type="entry name" value="Helix-loop-helix DNA-binding domain"/>
    <property type="match status" value="1"/>
</dbReference>
<keyword evidence="1" id="KW-0539">Nucleus</keyword>
<evidence type="ECO:0000259" key="3">
    <source>
        <dbReference type="PROSITE" id="PS50888"/>
    </source>
</evidence>
<dbReference type="GO" id="GO:0032922">
    <property type="term" value="P:circadian regulation of gene expression"/>
    <property type="evidence" value="ECO:0007669"/>
    <property type="project" value="InterPro"/>
</dbReference>
<dbReference type="EMBL" id="JQDR03004619">
    <property type="protein sequence ID" value="KAA0201953.1"/>
    <property type="molecule type" value="Genomic_DNA"/>
</dbReference>
<feature type="domain" description="BHLH" evidence="3">
    <location>
        <begin position="44"/>
        <end position="95"/>
    </location>
</feature>
<dbReference type="PANTHER" id="PTHR46055:SF3">
    <property type="entry name" value="CIRCADIAN LOCOMOTER OUTPUT CYCLES PROTEIN KAPUT"/>
    <property type="match status" value="1"/>
</dbReference>
<reference evidence="4" key="2">
    <citation type="journal article" date="2018" name="Environ. Sci. Technol.">
        <title>The Toxicogenome of Hyalella azteca: A Model for Sediment Ecotoxicology and Evolutionary Toxicology.</title>
        <authorList>
            <person name="Poynton H.C."/>
            <person name="Hasenbein S."/>
            <person name="Benoit J.B."/>
            <person name="Sepulveda M.S."/>
            <person name="Poelchau M.F."/>
            <person name="Hughes D.S.T."/>
            <person name="Murali S.C."/>
            <person name="Chen S."/>
            <person name="Glastad K.M."/>
            <person name="Goodisman M.A.D."/>
            <person name="Werren J.H."/>
            <person name="Vineis J.H."/>
            <person name="Bowen J.L."/>
            <person name="Friedrich M."/>
            <person name="Jones J."/>
            <person name="Robertson H.M."/>
            <person name="Feyereisen R."/>
            <person name="Mechler-Hickson A."/>
            <person name="Mathers N."/>
            <person name="Lee C.E."/>
            <person name="Colbourne J.K."/>
            <person name="Biales A."/>
            <person name="Johnston J.S."/>
            <person name="Wellborn G.A."/>
            <person name="Rosendale A.J."/>
            <person name="Cridge A.G."/>
            <person name="Munoz-Torres M.C."/>
            <person name="Bain P.A."/>
            <person name="Manny A.R."/>
            <person name="Major K.M."/>
            <person name="Lambert F.N."/>
            <person name="Vulpe C.D."/>
            <person name="Tuck P."/>
            <person name="Blalock B.J."/>
            <person name="Lin Y.Y."/>
            <person name="Smith M.E."/>
            <person name="Ochoa-Acuna H."/>
            <person name="Chen M.M."/>
            <person name="Childers C.P."/>
            <person name="Qu J."/>
            <person name="Dugan S."/>
            <person name="Lee S.L."/>
            <person name="Chao H."/>
            <person name="Dinh H."/>
            <person name="Han Y."/>
            <person name="Doddapaneni H."/>
            <person name="Worley K.C."/>
            <person name="Muzny D.M."/>
            <person name="Gibbs R.A."/>
            <person name="Richards S."/>
        </authorList>
    </citation>
    <scope>NUCLEOTIDE SEQUENCE</scope>
    <source>
        <strain evidence="4">HAZT.00-mixed</strain>
        <tissue evidence="4">Whole organism</tissue>
    </source>
</reference>
<comment type="caution">
    <text evidence="4">The sequence shown here is derived from an EMBL/GenBank/DDBJ whole genome shotgun (WGS) entry which is preliminary data.</text>
</comment>
<dbReference type="InterPro" id="IPR011598">
    <property type="entry name" value="bHLH_dom"/>
</dbReference>
<dbReference type="Proteomes" id="UP000711488">
    <property type="component" value="Unassembled WGS sequence"/>
</dbReference>
<evidence type="ECO:0000256" key="2">
    <source>
        <dbReference type="SAM" id="MobiDB-lite"/>
    </source>
</evidence>
<dbReference type="GO" id="GO:1990513">
    <property type="term" value="C:CLOCK-BMAL transcription complex"/>
    <property type="evidence" value="ECO:0007669"/>
    <property type="project" value="TreeGrafter"/>
</dbReference>
<protein>
    <recommendedName>
        <fullName evidence="3">BHLH domain-containing protein</fullName>
    </recommendedName>
</protein>
<reference evidence="4" key="1">
    <citation type="submission" date="2014-08" db="EMBL/GenBank/DDBJ databases">
        <authorList>
            <person name="Murali S."/>
            <person name="Richards S."/>
            <person name="Bandaranaike D."/>
            <person name="Bellair M."/>
            <person name="Blankenburg K."/>
            <person name="Chao H."/>
            <person name="Dinh H."/>
            <person name="Doddapaneni H."/>
            <person name="Dugan-Rocha S."/>
            <person name="Elkadiri S."/>
            <person name="Gnanaolivu R."/>
            <person name="Hughes D."/>
            <person name="Lee S."/>
            <person name="Li M."/>
            <person name="Ming W."/>
            <person name="Munidasa M."/>
            <person name="Muniz J."/>
            <person name="Nguyen L."/>
            <person name="Osuji N."/>
            <person name="Pu L.-L."/>
            <person name="Puazo M."/>
            <person name="Skinner E."/>
            <person name="Qu C."/>
            <person name="Quiroz J."/>
            <person name="Raj R."/>
            <person name="Weissenberger G."/>
            <person name="Xin Y."/>
            <person name="Zou X."/>
            <person name="Han Y."/>
            <person name="Worley K."/>
            <person name="Muzny D."/>
            <person name="Gibbs R."/>
        </authorList>
    </citation>
    <scope>NUCLEOTIDE SEQUENCE</scope>
    <source>
        <strain evidence="4">HAZT.00-mixed</strain>
        <tissue evidence="4">Whole organism</tissue>
    </source>
</reference>
<name>A0A6A0H874_HYAAZ</name>
<dbReference type="GO" id="GO:0000978">
    <property type="term" value="F:RNA polymerase II cis-regulatory region sequence-specific DNA binding"/>
    <property type="evidence" value="ECO:0007669"/>
    <property type="project" value="TreeGrafter"/>
</dbReference>
<sequence length="136" mass="15152">MESCDGDEREDVKSSHQTSFQPMLEPMGTSINPFNPDSPGFNPCIWKSRNLSEKKRRDQFNLLIAELSALVSPSAAKKMDKSSVLRATIASFRDQKDPALRNGGDRNGGRGAGTATNERFKPSFLTNEEYTHLMLE</sequence>
<feature type="region of interest" description="Disordered" evidence="2">
    <location>
        <begin position="95"/>
        <end position="119"/>
    </location>
</feature>
<dbReference type="InterPro" id="IPR036638">
    <property type="entry name" value="HLH_DNA-bd_sf"/>
</dbReference>
<dbReference type="GO" id="GO:0000981">
    <property type="term" value="F:DNA-binding transcription factor activity, RNA polymerase II-specific"/>
    <property type="evidence" value="ECO:0007669"/>
    <property type="project" value="InterPro"/>
</dbReference>
<evidence type="ECO:0000313" key="4">
    <source>
        <dbReference type="EMBL" id="KAA0201953.1"/>
    </source>
</evidence>
<evidence type="ECO:0000256" key="1">
    <source>
        <dbReference type="ARBA" id="ARBA00023242"/>
    </source>
</evidence>
<dbReference type="SMART" id="SM00353">
    <property type="entry name" value="HLH"/>
    <property type="match status" value="1"/>
</dbReference>
<reference evidence="4" key="3">
    <citation type="submission" date="2019-06" db="EMBL/GenBank/DDBJ databases">
        <authorList>
            <person name="Poynton C."/>
            <person name="Hasenbein S."/>
            <person name="Benoit J.B."/>
            <person name="Sepulveda M.S."/>
            <person name="Poelchau M.F."/>
            <person name="Murali S.C."/>
            <person name="Chen S."/>
            <person name="Glastad K.M."/>
            <person name="Werren J.H."/>
            <person name="Vineis J.H."/>
            <person name="Bowen J.L."/>
            <person name="Friedrich M."/>
            <person name="Jones J."/>
            <person name="Robertson H.M."/>
            <person name="Feyereisen R."/>
            <person name="Mechler-Hickson A."/>
            <person name="Mathers N."/>
            <person name="Lee C.E."/>
            <person name="Colbourne J.K."/>
            <person name="Biales A."/>
            <person name="Johnston J.S."/>
            <person name="Wellborn G.A."/>
            <person name="Rosendale A.J."/>
            <person name="Cridge A.G."/>
            <person name="Munoz-Torres M.C."/>
            <person name="Bain P.A."/>
            <person name="Manny A.R."/>
            <person name="Major K.M."/>
            <person name="Lambert F.N."/>
            <person name="Vulpe C.D."/>
            <person name="Tuck P."/>
            <person name="Blalock B.J."/>
            <person name="Lin Y.-Y."/>
            <person name="Smith M.E."/>
            <person name="Ochoa-Acuna H."/>
            <person name="Chen M.-J.M."/>
            <person name="Childers C.P."/>
            <person name="Qu J."/>
            <person name="Dugan S."/>
            <person name="Lee S.L."/>
            <person name="Chao H."/>
            <person name="Dinh H."/>
            <person name="Han Y."/>
            <person name="Doddapaneni H."/>
            <person name="Worley K.C."/>
            <person name="Muzny D.M."/>
            <person name="Gibbs R.A."/>
            <person name="Richards S."/>
        </authorList>
    </citation>
    <scope>NUCLEOTIDE SEQUENCE</scope>
    <source>
        <strain evidence="4">HAZT.00-mixed</strain>
        <tissue evidence="4">Whole organism</tissue>
    </source>
</reference>
<dbReference type="PROSITE" id="PS50888">
    <property type="entry name" value="BHLH"/>
    <property type="match status" value="1"/>
</dbReference>
<feature type="compositionally biased region" description="Basic and acidic residues" evidence="2">
    <location>
        <begin position="95"/>
        <end position="108"/>
    </location>
</feature>
<dbReference type="PANTHER" id="PTHR46055">
    <property type="entry name" value="CIRCADIAN LOCOMOTER OUTPUT CYCLES PROTEIN KAPUT"/>
    <property type="match status" value="1"/>
</dbReference>
<proteinExistence type="predicted"/>
<accession>A0A6A0H874</accession>
<feature type="region of interest" description="Disordered" evidence="2">
    <location>
        <begin position="1"/>
        <end position="36"/>
    </location>
</feature>
<dbReference type="InterPro" id="IPR047230">
    <property type="entry name" value="CLOCK-like"/>
</dbReference>
<dbReference type="GO" id="GO:0046983">
    <property type="term" value="F:protein dimerization activity"/>
    <property type="evidence" value="ECO:0007669"/>
    <property type="project" value="InterPro"/>
</dbReference>
<dbReference type="AlphaFoldDB" id="A0A6A0H874"/>
<dbReference type="SUPFAM" id="SSF47459">
    <property type="entry name" value="HLH, helix-loop-helix DNA-binding domain"/>
    <property type="match status" value="1"/>
</dbReference>
<gene>
    <name evidence="4" type="ORF">HAZT_HAZT011871</name>
</gene>
<dbReference type="Pfam" id="PF00010">
    <property type="entry name" value="HLH"/>
    <property type="match status" value="1"/>
</dbReference>
<organism evidence="4">
    <name type="scientific">Hyalella azteca</name>
    <name type="common">Amphipod</name>
    <dbReference type="NCBI Taxonomy" id="294128"/>
    <lineage>
        <taxon>Eukaryota</taxon>
        <taxon>Metazoa</taxon>
        <taxon>Ecdysozoa</taxon>
        <taxon>Arthropoda</taxon>
        <taxon>Crustacea</taxon>
        <taxon>Multicrustacea</taxon>
        <taxon>Malacostraca</taxon>
        <taxon>Eumalacostraca</taxon>
        <taxon>Peracarida</taxon>
        <taxon>Amphipoda</taxon>
        <taxon>Senticaudata</taxon>
        <taxon>Talitrida</taxon>
        <taxon>Talitroidea</taxon>
        <taxon>Hyalellidae</taxon>
        <taxon>Hyalella</taxon>
    </lineage>
</organism>